<feature type="region of interest" description="Disordered" evidence="1">
    <location>
        <begin position="21"/>
        <end position="51"/>
    </location>
</feature>
<evidence type="ECO:0000256" key="1">
    <source>
        <dbReference type="SAM" id="MobiDB-lite"/>
    </source>
</evidence>
<keyword evidence="3" id="KW-1185">Reference proteome</keyword>
<name>A0ABP8DHA0_9ACTN</name>
<protein>
    <submittedName>
        <fullName evidence="2">Uncharacterized protein</fullName>
    </submittedName>
</protein>
<evidence type="ECO:0000313" key="2">
    <source>
        <dbReference type="EMBL" id="GAA4255932.1"/>
    </source>
</evidence>
<sequence length="145" mass="15816">MNIFDWLGDLVDDIVHPGHDAHVADPQMHGQPGTGSSWHSPTGSWHGGFTDPSRFDHLAGSNPQMNAFAGGINNVLADAQHVVDHPETARPVSPEQLKYLDARIQGQDLADGIRASVSRNESDLRWGNELHELEINVNRALDGTD</sequence>
<comment type="caution">
    <text evidence="2">The sequence shown here is derived from an EMBL/GenBank/DDBJ whole genome shotgun (WGS) entry which is preliminary data.</text>
</comment>
<reference evidence="3" key="1">
    <citation type="journal article" date="2019" name="Int. J. Syst. Evol. Microbiol.">
        <title>The Global Catalogue of Microorganisms (GCM) 10K type strain sequencing project: providing services to taxonomists for standard genome sequencing and annotation.</title>
        <authorList>
            <consortium name="The Broad Institute Genomics Platform"/>
            <consortium name="The Broad Institute Genome Sequencing Center for Infectious Disease"/>
            <person name="Wu L."/>
            <person name="Ma J."/>
        </authorList>
    </citation>
    <scope>NUCLEOTIDE SEQUENCE [LARGE SCALE GENOMIC DNA]</scope>
    <source>
        <strain evidence="3">JCM 17441</strain>
    </source>
</reference>
<feature type="compositionally biased region" description="Polar residues" evidence="1">
    <location>
        <begin position="34"/>
        <end position="43"/>
    </location>
</feature>
<dbReference type="Proteomes" id="UP001500620">
    <property type="component" value="Unassembled WGS sequence"/>
</dbReference>
<proteinExistence type="predicted"/>
<organism evidence="2 3">
    <name type="scientific">Dactylosporangium darangshiense</name>
    <dbReference type="NCBI Taxonomy" id="579108"/>
    <lineage>
        <taxon>Bacteria</taxon>
        <taxon>Bacillati</taxon>
        <taxon>Actinomycetota</taxon>
        <taxon>Actinomycetes</taxon>
        <taxon>Micromonosporales</taxon>
        <taxon>Micromonosporaceae</taxon>
        <taxon>Dactylosporangium</taxon>
    </lineage>
</organism>
<evidence type="ECO:0000313" key="3">
    <source>
        <dbReference type="Proteomes" id="UP001500620"/>
    </source>
</evidence>
<gene>
    <name evidence="2" type="ORF">GCM10022255_066760</name>
</gene>
<dbReference type="EMBL" id="BAABAT010000022">
    <property type="protein sequence ID" value="GAA4255932.1"/>
    <property type="molecule type" value="Genomic_DNA"/>
</dbReference>
<accession>A0ABP8DHA0</accession>
<dbReference type="RefSeq" id="WP_345132950.1">
    <property type="nucleotide sequence ID" value="NZ_BAABAT010000022.1"/>
</dbReference>